<proteinExistence type="predicted"/>
<dbReference type="RefSeq" id="WP_133607556.1">
    <property type="nucleotide sequence ID" value="NZ_SNXW01000003.1"/>
</dbReference>
<sequence length="151" mass="17305">MPITSTRRINVVQQFVRLGFADHLDPDAPFYSGDFLTQELTTTEVQAAMSVLPRINTFVGVQVAGSLDRFRGEVRAWKFGRSGTPVLHVLLPFWTHQVEERHVASPVGAPVQDAEHRALIERLQHCLVDELDAFDFTRVDETDHVWRARWR</sequence>
<comment type="caution">
    <text evidence="1">The sequence shown here is derived from an EMBL/GenBank/DDBJ whole genome shotgun (WGS) entry which is preliminary data.</text>
</comment>
<dbReference type="OrthoDB" id="9153400at2"/>
<evidence type="ECO:0000313" key="1">
    <source>
        <dbReference type="EMBL" id="TDP84503.1"/>
    </source>
</evidence>
<accession>A0A4R6RE44</accession>
<organism evidence="1 2">
    <name type="scientific">Aquabacterium commune</name>
    <dbReference type="NCBI Taxonomy" id="70586"/>
    <lineage>
        <taxon>Bacteria</taxon>
        <taxon>Pseudomonadati</taxon>
        <taxon>Pseudomonadota</taxon>
        <taxon>Betaproteobacteria</taxon>
        <taxon>Burkholderiales</taxon>
        <taxon>Aquabacterium</taxon>
    </lineage>
</organism>
<protein>
    <submittedName>
        <fullName evidence="1">Uncharacterized protein</fullName>
    </submittedName>
</protein>
<dbReference type="AlphaFoldDB" id="A0A4R6RE44"/>
<evidence type="ECO:0000313" key="2">
    <source>
        <dbReference type="Proteomes" id="UP000294593"/>
    </source>
</evidence>
<keyword evidence="2" id="KW-1185">Reference proteome</keyword>
<reference evidence="1 2" key="1">
    <citation type="submission" date="2019-03" db="EMBL/GenBank/DDBJ databases">
        <title>Genomic Encyclopedia of Type Strains, Phase IV (KMG-IV): sequencing the most valuable type-strain genomes for metagenomic binning, comparative biology and taxonomic classification.</title>
        <authorList>
            <person name="Goeker M."/>
        </authorList>
    </citation>
    <scope>NUCLEOTIDE SEQUENCE [LARGE SCALE GENOMIC DNA]</scope>
    <source>
        <strain evidence="1 2">DSM 11901</strain>
    </source>
</reference>
<name>A0A4R6RE44_9BURK</name>
<dbReference type="Proteomes" id="UP000294593">
    <property type="component" value="Unassembled WGS sequence"/>
</dbReference>
<dbReference type="EMBL" id="SNXW01000003">
    <property type="protein sequence ID" value="TDP84503.1"/>
    <property type="molecule type" value="Genomic_DNA"/>
</dbReference>
<gene>
    <name evidence="1" type="ORF">EV672_10371</name>
</gene>